<keyword evidence="2" id="KW-0472">Membrane</keyword>
<feature type="compositionally biased region" description="Low complexity" evidence="1">
    <location>
        <begin position="587"/>
        <end position="604"/>
    </location>
</feature>
<dbReference type="AlphaFoldDB" id="A0A409VI19"/>
<feature type="compositionally biased region" description="Low complexity" evidence="1">
    <location>
        <begin position="221"/>
        <end position="235"/>
    </location>
</feature>
<sequence>MLSRWRRTNISDSALNQTFSSATSFVERKIHPDINSLAEELASASLQHGPDLQDSAFQADRPEFRDPDIAGFVGLRPSTTRRAQREGYVQARTSPTQNEYGPIEAELVHIEAYNDIRQEDQKEEHRQSTPDIIPSHPSDEALLIDDPALKMVAQPIIRRSTFGRRSRRHYFDGDVKATQSASSSSSSLSQSLVTCPSGFNSLDQPDTPGSQPRSLYASTPRSRSNSSRNFFRGSGIPSPHTFGMSTPPLPHSSPKETDTYFTFKEAPPPLPPLDHPAFQNLPYAKGVPSSRNEFPHIKEVDEHGRFTRHTHSLPSLTRSKSATRIGSIQGSPKSTRPRSKSTVGTGVSNTTIDRILAEATTNSLKSRTHSRNQSKSSIASSSRRSSAEYSAKQVSLIGDERVQDGCWEVQVSKEMIRLALGEDVQRGEGRKAAKTRDAQASAFGRARLKNRWTGEASRLGSPFFLQGPGPTHSYNLTDQRGSNDTAARIKPNSTSSSPRAFPEKSLRQQDMSHGGSTNPRTGSSSSQMTNRGKEASEGASSRASGSISRRGGARATSAPSSKPPVLSTPMSMSSLHDQSLSALLVPPSLSVTSPTPEASPSSPSRRTHVKSSPTTPTASVLRTPSKPPVIEKSYSSGSGKRKADEAGVGGDKTPPKEQKEPRATFAPDPRTHRASGTSSTGHAPSSYNRSKRVRLTSASEGRSASSRSGSRTGTLPPSDESPYNAKNTGSWSSRGSFAPGGGSSYSHAGPPVAPSASHASHYSNTTVQQQPQSGPSGRPPSRRSLSQASIPISALISPHAPSVTRSGTFHMRDPRKPPPIQSTPWTLSLPSHVQEGESRWAFRGWVERGGSPLHAWLFFIGFIVFPVWWAAALFIPIPKTRHLGGTDAEKAVMLDDPQVEHDAKSWRTRCRVMAALSLITYIPFIVLVAIYA</sequence>
<feature type="compositionally biased region" description="Polar residues" evidence="1">
    <location>
        <begin position="312"/>
        <end position="352"/>
    </location>
</feature>
<feature type="region of interest" description="Disordered" evidence="1">
    <location>
        <begin position="120"/>
        <end position="139"/>
    </location>
</feature>
<keyword evidence="2" id="KW-0812">Transmembrane</keyword>
<feature type="compositionally biased region" description="Low complexity" evidence="1">
    <location>
        <begin position="373"/>
        <end position="388"/>
    </location>
</feature>
<proteinExistence type="predicted"/>
<reference evidence="3 4" key="1">
    <citation type="journal article" date="2018" name="Evol. Lett.">
        <title>Horizontal gene cluster transfer increased hallucinogenic mushroom diversity.</title>
        <authorList>
            <person name="Reynolds H.T."/>
            <person name="Vijayakumar V."/>
            <person name="Gluck-Thaler E."/>
            <person name="Korotkin H.B."/>
            <person name="Matheny P.B."/>
            <person name="Slot J.C."/>
        </authorList>
    </citation>
    <scope>NUCLEOTIDE SEQUENCE [LARGE SCALE GENOMIC DNA]</scope>
    <source>
        <strain evidence="3 4">SRW20</strain>
    </source>
</reference>
<feature type="region of interest" description="Disordered" evidence="1">
    <location>
        <begin position="303"/>
        <end position="388"/>
    </location>
</feature>
<feature type="compositionally biased region" description="Polar residues" evidence="1">
    <location>
        <begin position="472"/>
        <end position="498"/>
    </location>
</feature>
<feature type="compositionally biased region" description="Polar residues" evidence="1">
    <location>
        <begin position="610"/>
        <end position="622"/>
    </location>
</feature>
<comment type="caution">
    <text evidence="3">The sequence shown here is derived from an EMBL/GenBank/DDBJ whole genome shotgun (WGS) entry which is preliminary data.</text>
</comment>
<feature type="compositionally biased region" description="Low complexity" evidence="1">
    <location>
        <begin position="696"/>
        <end position="714"/>
    </location>
</feature>
<feature type="compositionally biased region" description="Polar residues" evidence="1">
    <location>
        <begin position="757"/>
        <end position="767"/>
    </location>
</feature>
<protein>
    <submittedName>
        <fullName evidence="3">Uncharacterized protein</fullName>
    </submittedName>
</protein>
<feature type="region of interest" description="Disordered" evidence="1">
    <location>
        <begin position="177"/>
        <end position="255"/>
    </location>
</feature>
<feature type="compositionally biased region" description="Polar residues" evidence="1">
    <location>
        <begin position="193"/>
        <end position="220"/>
    </location>
</feature>
<feature type="compositionally biased region" description="Polar residues" evidence="1">
    <location>
        <begin position="508"/>
        <end position="530"/>
    </location>
</feature>
<evidence type="ECO:0000256" key="1">
    <source>
        <dbReference type="SAM" id="MobiDB-lite"/>
    </source>
</evidence>
<name>A0A409VI19_9AGAR</name>
<evidence type="ECO:0000256" key="2">
    <source>
        <dbReference type="SAM" id="Phobius"/>
    </source>
</evidence>
<keyword evidence="2" id="KW-1133">Transmembrane helix</keyword>
<organism evidence="3 4">
    <name type="scientific">Gymnopilus dilepis</name>
    <dbReference type="NCBI Taxonomy" id="231916"/>
    <lineage>
        <taxon>Eukaryota</taxon>
        <taxon>Fungi</taxon>
        <taxon>Dikarya</taxon>
        <taxon>Basidiomycota</taxon>
        <taxon>Agaricomycotina</taxon>
        <taxon>Agaricomycetes</taxon>
        <taxon>Agaricomycetidae</taxon>
        <taxon>Agaricales</taxon>
        <taxon>Agaricineae</taxon>
        <taxon>Hymenogastraceae</taxon>
        <taxon>Gymnopilus</taxon>
    </lineage>
</organism>
<feature type="region of interest" description="Disordered" evidence="1">
    <location>
        <begin position="587"/>
        <end position="826"/>
    </location>
</feature>
<gene>
    <name evidence="3" type="ORF">CVT26_000910</name>
</gene>
<dbReference type="Proteomes" id="UP000284706">
    <property type="component" value="Unassembled WGS sequence"/>
</dbReference>
<feature type="compositionally biased region" description="Low complexity" evidence="1">
    <location>
        <begin position="179"/>
        <end position="192"/>
    </location>
</feature>
<dbReference type="EMBL" id="NHYE01005643">
    <property type="protein sequence ID" value="PPQ65890.1"/>
    <property type="molecule type" value="Genomic_DNA"/>
</dbReference>
<feature type="region of interest" description="Disordered" evidence="1">
    <location>
        <begin position="458"/>
        <end position="574"/>
    </location>
</feature>
<keyword evidence="4" id="KW-1185">Reference proteome</keyword>
<feature type="compositionally biased region" description="Low complexity" evidence="1">
    <location>
        <begin position="537"/>
        <end position="560"/>
    </location>
</feature>
<feature type="compositionally biased region" description="Polar residues" evidence="1">
    <location>
        <begin position="674"/>
        <end position="688"/>
    </location>
</feature>
<feature type="compositionally biased region" description="Polar residues" evidence="1">
    <location>
        <begin position="724"/>
        <end position="735"/>
    </location>
</feature>
<dbReference type="InParanoid" id="A0A409VI19"/>
<evidence type="ECO:0000313" key="3">
    <source>
        <dbReference type="EMBL" id="PPQ65890.1"/>
    </source>
</evidence>
<feature type="transmembrane region" description="Helical" evidence="2">
    <location>
        <begin position="853"/>
        <end position="875"/>
    </location>
</feature>
<feature type="compositionally biased region" description="Basic and acidic residues" evidence="1">
    <location>
        <begin position="653"/>
        <end position="662"/>
    </location>
</feature>
<evidence type="ECO:0000313" key="4">
    <source>
        <dbReference type="Proteomes" id="UP000284706"/>
    </source>
</evidence>
<dbReference type="OrthoDB" id="3266087at2759"/>
<feature type="transmembrane region" description="Helical" evidence="2">
    <location>
        <begin position="912"/>
        <end position="931"/>
    </location>
</feature>
<accession>A0A409VI19</accession>